<dbReference type="Pfam" id="PF03109">
    <property type="entry name" value="ABC1"/>
    <property type="match status" value="1"/>
</dbReference>
<dbReference type="CDD" id="cd13970">
    <property type="entry name" value="ABC1_ADCK3"/>
    <property type="match status" value="1"/>
</dbReference>
<evidence type="ECO:0000256" key="2">
    <source>
        <dbReference type="ARBA" id="ARBA00022679"/>
    </source>
</evidence>
<name>A0A1G8MWC3_9RHOB</name>
<comment type="similarity">
    <text evidence="1">Belongs to the protein kinase superfamily. ADCK protein kinase family.</text>
</comment>
<keyword evidence="4" id="KW-0067">ATP-binding</keyword>
<dbReference type="RefSeq" id="WP_089847052.1">
    <property type="nucleotide sequence ID" value="NZ_FNEJ01000009.1"/>
</dbReference>
<reference evidence="6 7" key="1">
    <citation type="submission" date="2016-10" db="EMBL/GenBank/DDBJ databases">
        <authorList>
            <person name="de Groot N.N."/>
        </authorList>
    </citation>
    <scope>NUCLEOTIDE SEQUENCE [LARGE SCALE GENOMIC DNA]</scope>
    <source>
        <strain evidence="6 7">DSM 26424</strain>
    </source>
</reference>
<dbReference type="GO" id="GO:0005524">
    <property type="term" value="F:ATP binding"/>
    <property type="evidence" value="ECO:0007669"/>
    <property type="project" value="UniProtKB-KW"/>
</dbReference>
<dbReference type="PANTHER" id="PTHR43851:SF3">
    <property type="entry name" value="COENZYME Q8"/>
    <property type="match status" value="1"/>
</dbReference>
<organism evidence="6 7">
    <name type="scientific">Salipiger marinus</name>
    <dbReference type="NCBI Taxonomy" id="555512"/>
    <lineage>
        <taxon>Bacteria</taxon>
        <taxon>Pseudomonadati</taxon>
        <taxon>Pseudomonadota</taxon>
        <taxon>Alphaproteobacteria</taxon>
        <taxon>Rhodobacterales</taxon>
        <taxon>Roseobacteraceae</taxon>
        <taxon>Salipiger</taxon>
    </lineage>
</organism>
<dbReference type="GO" id="GO:0006744">
    <property type="term" value="P:ubiquinone biosynthetic process"/>
    <property type="evidence" value="ECO:0007669"/>
    <property type="project" value="TreeGrafter"/>
</dbReference>
<dbReference type="InterPro" id="IPR051409">
    <property type="entry name" value="Atypical_kinase_ADCK"/>
</dbReference>
<dbReference type="InterPro" id="IPR034646">
    <property type="entry name" value="ADCK3_dom"/>
</dbReference>
<evidence type="ECO:0000259" key="5">
    <source>
        <dbReference type="Pfam" id="PF03109"/>
    </source>
</evidence>
<dbReference type="SUPFAM" id="SSF56112">
    <property type="entry name" value="Protein kinase-like (PK-like)"/>
    <property type="match status" value="1"/>
</dbReference>
<dbReference type="InterPro" id="IPR011009">
    <property type="entry name" value="Kinase-like_dom_sf"/>
</dbReference>
<protein>
    <submittedName>
        <fullName evidence="6">ABC1 family protein</fullName>
    </submittedName>
</protein>
<evidence type="ECO:0000313" key="6">
    <source>
        <dbReference type="EMBL" id="SDI72318.1"/>
    </source>
</evidence>
<dbReference type="OrthoDB" id="9795390at2"/>
<dbReference type="PANTHER" id="PTHR43851">
    <property type="match status" value="1"/>
</dbReference>
<dbReference type="Proteomes" id="UP000199093">
    <property type="component" value="Unassembled WGS sequence"/>
</dbReference>
<dbReference type="GO" id="GO:0016740">
    <property type="term" value="F:transferase activity"/>
    <property type="evidence" value="ECO:0007669"/>
    <property type="project" value="UniProtKB-KW"/>
</dbReference>
<sequence length="450" mass="49268">MPADPPKPPPLPLPASRLSRMTRLGGLATRLAGGVAAGGARELAQGRRPRWNDLLLTPANARRLADELSRMRGAAMKMGQLLSMDAGELLPPELAQILSRLRAEANPMPPQQLKTVLTAAWGPDWLRRFQRFEVRPLAAASIGQVHRALTRDGRDLAIKVQYPGVRRSIDSDVTNVGALLRLSGLMPRGLDLDALLAEARRQLHEEADYPREGACLRRFGALLEEAPDFRVPALAPDLTTDCVLAMSHEPGHPVEDLVTAPQEERDRVATLLLGLALRELFEFGLMQTDPNFANYRYQPETGRIVLLDFGATRSFPAPFRALCREMLRAGQSGEREALRAAAQGFGLLEARTPPGLEKTLLDLLTLALSPLRTTGEFDFGRSDLAQRLNAAGLALAEERAELPLPPVDALYVQRKFGGLYLLATRLRARVDLQALTAPYLTPPAPAEDSQ</sequence>
<gene>
    <name evidence="6" type="ORF">SAMN04487993_10093</name>
</gene>
<evidence type="ECO:0000256" key="4">
    <source>
        <dbReference type="ARBA" id="ARBA00022840"/>
    </source>
</evidence>
<dbReference type="EMBL" id="FNEJ01000009">
    <property type="protein sequence ID" value="SDI72318.1"/>
    <property type="molecule type" value="Genomic_DNA"/>
</dbReference>
<dbReference type="InterPro" id="IPR004147">
    <property type="entry name" value="ABC1_dom"/>
</dbReference>
<dbReference type="STRING" id="555512.SAMN04487993_10093"/>
<keyword evidence="2" id="KW-0808">Transferase</keyword>
<dbReference type="AlphaFoldDB" id="A0A1G8MWC3"/>
<accession>A0A1G8MWC3</accession>
<evidence type="ECO:0000256" key="3">
    <source>
        <dbReference type="ARBA" id="ARBA00022741"/>
    </source>
</evidence>
<keyword evidence="7" id="KW-1185">Reference proteome</keyword>
<keyword evidence="3" id="KW-0547">Nucleotide-binding</keyword>
<proteinExistence type="inferred from homology"/>
<feature type="domain" description="ABC1 atypical kinase-like" evidence="5">
    <location>
        <begin position="101"/>
        <end position="335"/>
    </location>
</feature>
<evidence type="ECO:0000313" key="7">
    <source>
        <dbReference type="Proteomes" id="UP000199093"/>
    </source>
</evidence>
<evidence type="ECO:0000256" key="1">
    <source>
        <dbReference type="ARBA" id="ARBA00009670"/>
    </source>
</evidence>